<dbReference type="PANTHER" id="PTHR42943">
    <property type="entry name" value="GLUTATHIONE S-TRANSFERASE KAPPA"/>
    <property type="match status" value="1"/>
</dbReference>
<evidence type="ECO:0000313" key="2">
    <source>
        <dbReference type="EMBL" id="CAH3023133.1"/>
    </source>
</evidence>
<organism evidence="2 3">
    <name type="scientific">Porites evermanni</name>
    <dbReference type="NCBI Taxonomy" id="104178"/>
    <lineage>
        <taxon>Eukaryota</taxon>
        <taxon>Metazoa</taxon>
        <taxon>Cnidaria</taxon>
        <taxon>Anthozoa</taxon>
        <taxon>Hexacorallia</taxon>
        <taxon>Scleractinia</taxon>
        <taxon>Fungiina</taxon>
        <taxon>Poritidae</taxon>
        <taxon>Porites</taxon>
    </lineage>
</organism>
<dbReference type="Proteomes" id="UP001159427">
    <property type="component" value="Unassembled WGS sequence"/>
</dbReference>
<evidence type="ECO:0000259" key="1">
    <source>
        <dbReference type="Pfam" id="PF01323"/>
    </source>
</evidence>
<dbReference type="InterPro" id="IPR001853">
    <property type="entry name" value="DSBA-like_thioredoxin_dom"/>
</dbReference>
<dbReference type="InterPro" id="IPR051924">
    <property type="entry name" value="GST_Kappa/NadH"/>
</dbReference>
<protein>
    <recommendedName>
        <fullName evidence="1">DSBA-like thioredoxin domain-containing protein</fullName>
    </recommendedName>
</protein>
<dbReference type="Pfam" id="PF01323">
    <property type="entry name" value="DSBA"/>
    <property type="match status" value="1"/>
</dbReference>
<reference evidence="2 3" key="1">
    <citation type="submission" date="2022-05" db="EMBL/GenBank/DDBJ databases">
        <authorList>
            <consortium name="Genoscope - CEA"/>
            <person name="William W."/>
        </authorList>
    </citation>
    <scope>NUCLEOTIDE SEQUENCE [LARGE SCALE GENOMIC DNA]</scope>
</reference>
<name>A0ABN8M3L5_9CNID</name>
<proteinExistence type="predicted"/>
<dbReference type="Gene3D" id="3.40.30.10">
    <property type="entry name" value="Glutaredoxin"/>
    <property type="match status" value="1"/>
</dbReference>
<dbReference type="PANTHER" id="PTHR42943:SF2">
    <property type="entry name" value="GLUTATHIONE S-TRANSFERASE KAPPA 1"/>
    <property type="match status" value="1"/>
</dbReference>
<dbReference type="EMBL" id="CALNXI010000248">
    <property type="protein sequence ID" value="CAH3023133.1"/>
    <property type="molecule type" value="Genomic_DNA"/>
</dbReference>
<gene>
    <name evidence="2" type="ORF">PEVE_00018178</name>
</gene>
<dbReference type="SUPFAM" id="SSF52833">
    <property type="entry name" value="Thioredoxin-like"/>
    <property type="match status" value="1"/>
</dbReference>
<keyword evidence="3" id="KW-1185">Reference proteome</keyword>
<dbReference type="InterPro" id="IPR036249">
    <property type="entry name" value="Thioredoxin-like_sf"/>
</dbReference>
<feature type="domain" description="DSBA-like thioredoxin" evidence="1">
    <location>
        <begin position="113"/>
        <end position="300"/>
    </location>
</feature>
<comment type="caution">
    <text evidence="2">The sequence shown here is derived from an EMBL/GenBank/DDBJ whole genome shotgun (WGS) entry which is preliminary data.</text>
</comment>
<accession>A0ABN8M3L5</accession>
<sequence>MAVAKRTVELFYDVLSPYSWFGFEVNLYFCIKEDLLAWAIPCILIYTPSPSPPHLLIKKYLKNLKEQLKQDFRIPLSIEFPLHILLISLHLTDLKRDCWKLLVIKAVIPGNFLQVLCRYRSRWNLDLQFRPFYLAGVMGASGNKPPGLVPAKAMYMTRDLERLRDFYQIPFNHPSDPANVMFVKGSLSAMRLVTAASKDHPELVENLSREFWMRAWSRDEDITQRESLLEVCKKVGLNDNDTQSLLSRIGDQEIKDQLKATTQKAIDLGAFGAPLIVAHVDGQPHMFFGSDRFLLLAHLLGE</sequence>
<evidence type="ECO:0000313" key="3">
    <source>
        <dbReference type="Proteomes" id="UP001159427"/>
    </source>
</evidence>